<protein>
    <recommendedName>
        <fullName evidence="5">Actin</fullName>
    </recommendedName>
</protein>
<organism evidence="3 4">
    <name type="scientific">Reticulomyxa filosa</name>
    <dbReference type="NCBI Taxonomy" id="46433"/>
    <lineage>
        <taxon>Eukaryota</taxon>
        <taxon>Sar</taxon>
        <taxon>Rhizaria</taxon>
        <taxon>Retaria</taxon>
        <taxon>Foraminifera</taxon>
        <taxon>Monothalamids</taxon>
        <taxon>Reticulomyxidae</taxon>
        <taxon>Reticulomyxa</taxon>
    </lineage>
</organism>
<reference evidence="3 4" key="1">
    <citation type="journal article" date="2013" name="Curr. Biol.">
        <title>The Genome of the Foraminiferan Reticulomyxa filosa.</title>
        <authorList>
            <person name="Glockner G."/>
            <person name="Hulsmann N."/>
            <person name="Schleicher M."/>
            <person name="Noegel A.A."/>
            <person name="Eichinger L."/>
            <person name="Gallinger C."/>
            <person name="Pawlowski J."/>
            <person name="Sierra R."/>
            <person name="Euteneuer U."/>
            <person name="Pillet L."/>
            <person name="Moustafa A."/>
            <person name="Platzer M."/>
            <person name="Groth M."/>
            <person name="Szafranski K."/>
            <person name="Schliwa M."/>
        </authorList>
    </citation>
    <scope>NUCLEOTIDE SEQUENCE [LARGE SCALE GENOMIC DNA]</scope>
</reference>
<dbReference type="SMART" id="SM00268">
    <property type="entry name" value="ACTIN"/>
    <property type="match status" value="1"/>
</dbReference>
<evidence type="ECO:0008006" key="5">
    <source>
        <dbReference type="Google" id="ProtNLM"/>
    </source>
</evidence>
<comment type="catalytic activity">
    <reaction evidence="1">
        <text>ATP + H2O = ADP + phosphate + H(+)</text>
        <dbReference type="Rhea" id="RHEA:13065"/>
        <dbReference type="ChEBI" id="CHEBI:15377"/>
        <dbReference type="ChEBI" id="CHEBI:15378"/>
        <dbReference type="ChEBI" id="CHEBI:30616"/>
        <dbReference type="ChEBI" id="CHEBI:43474"/>
        <dbReference type="ChEBI" id="CHEBI:456216"/>
    </reaction>
</comment>
<evidence type="ECO:0000313" key="3">
    <source>
        <dbReference type="EMBL" id="ETO31848.1"/>
    </source>
</evidence>
<evidence type="ECO:0000313" key="4">
    <source>
        <dbReference type="Proteomes" id="UP000023152"/>
    </source>
</evidence>
<evidence type="ECO:0000256" key="2">
    <source>
        <dbReference type="RuleBase" id="RU000487"/>
    </source>
</evidence>
<keyword evidence="4" id="KW-1185">Reference proteome</keyword>
<proteinExistence type="inferred from homology"/>
<dbReference type="PANTHER" id="PTHR11937">
    <property type="entry name" value="ACTIN"/>
    <property type="match status" value="1"/>
</dbReference>
<accession>X6P141</accession>
<sequence length="197" mass="22109">MGLGGRDVTNYLLQLLLRSGYLFTTISEKQAIQQLKEALSYVALDYEQELKKAETSTDCQRVYTLPDGQTITVGSERFRCAEALFKPYWAGPDREGVHMLIYQSLMKCEDELRGVLSKNIVLAGGNTMFGGIAERMLNEVTTLIPVSLTCHVDALPDKHSIWMGGSILASLKSFENMMININEYYEYGPSIVHRKKG</sequence>
<comment type="caution">
    <text evidence="3">The sequence shown here is derived from an EMBL/GenBank/DDBJ whole genome shotgun (WGS) entry which is preliminary data.</text>
</comment>
<dbReference type="AlphaFoldDB" id="X6P141"/>
<evidence type="ECO:0000256" key="1">
    <source>
        <dbReference type="ARBA" id="ARBA00049360"/>
    </source>
</evidence>
<dbReference type="InterPro" id="IPR043129">
    <property type="entry name" value="ATPase_NBD"/>
</dbReference>
<comment type="similarity">
    <text evidence="2">Belongs to the actin family.</text>
</comment>
<dbReference type="Pfam" id="PF00022">
    <property type="entry name" value="Actin"/>
    <property type="match status" value="1"/>
</dbReference>
<name>X6P141_RETFI</name>
<dbReference type="EMBL" id="ASPP01004647">
    <property type="protein sequence ID" value="ETO31848.1"/>
    <property type="molecule type" value="Genomic_DNA"/>
</dbReference>
<gene>
    <name evidence="3" type="ORF">RFI_05270</name>
</gene>
<dbReference type="SUPFAM" id="SSF53067">
    <property type="entry name" value="Actin-like ATPase domain"/>
    <property type="match status" value="1"/>
</dbReference>
<dbReference type="InterPro" id="IPR004000">
    <property type="entry name" value="Actin"/>
</dbReference>
<dbReference type="FunFam" id="3.90.640.10:FF:000007">
    <property type="entry name" value="Actin like 7B"/>
    <property type="match status" value="1"/>
</dbReference>
<dbReference type="Gene3D" id="3.30.420.40">
    <property type="match status" value="2"/>
</dbReference>
<dbReference type="Gene3D" id="3.90.640.10">
    <property type="entry name" value="Actin, Chain A, domain 4"/>
    <property type="match status" value="1"/>
</dbReference>
<dbReference type="Proteomes" id="UP000023152">
    <property type="component" value="Unassembled WGS sequence"/>
</dbReference>